<dbReference type="SUPFAM" id="SSF56731">
    <property type="entry name" value="DNA primase core"/>
    <property type="match status" value="1"/>
</dbReference>
<dbReference type="Gene3D" id="3.90.580.10">
    <property type="entry name" value="Zinc finger, CHC2-type domain"/>
    <property type="match status" value="1"/>
</dbReference>
<dbReference type="InterPro" id="IPR036977">
    <property type="entry name" value="DNA_primase_Znf_CHC2"/>
</dbReference>
<sequence length="438" mass="47947">MAADLNLRRALGRLSIIAAANHIGRFQQPMKVGCPRCAQHLPAGWASRWNCPGCSGGGDQVNYLMSSGLSFPDTRNLLLANVLDWSSWEKAALRRALPMPFVLTRIGIPLRHGRIRCVNDNAHRRGDTDPSCSVYADAVHCFACGLHEDVFGVWSRVRRVDFLTTWRELLILAQDLDHPVPVEPGGLRTTAPRDGTAFAELYAAVLDCCEPLADTPGASYLTGRAINPVTTQRLGVRWVSNPALGRIQRLLGSHPDNLVAEAGLVDDRGLFTLRRHRLLFPACVDGKIVWLQGRSTNPTVAKRWRWRSLNGITPVPLGLDQLHSADPADPVHVAEGPTDWLALACLGRIAIGVPGAQAMATWWLRLLAGRRVVLCHDGDAAGELGARLWREQLEPFRATVQRLPLPPGLDLSDCIVLLQSQGRPGELPEPVALPEPVE</sequence>
<reference evidence="1 2" key="1">
    <citation type="submission" date="2020-08" db="EMBL/GenBank/DDBJ databases">
        <title>Sequencing the genomes of 1000 actinobacteria strains.</title>
        <authorList>
            <person name="Klenk H.-P."/>
        </authorList>
    </citation>
    <scope>NUCLEOTIDE SEQUENCE [LARGE SCALE GENOMIC DNA]</scope>
    <source>
        <strain evidence="1 2">DSM 44230</strain>
    </source>
</reference>
<dbReference type="GO" id="GO:0003677">
    <property type="term" value="F:DNA binding"/>
    <property type="evidence" value="ECO:0007669"/>
    <property type="project" value="InterPro"/>
</dbReference>
<dbReference type="Gene3D" id="3.40.1360.10">
    <property type="match status" value="1"/>
</dbReference>
<accession>A0A7W7CIK8</accession>
<dbReference type="InterPro" id="IPR034154">
    <property type="entry name" value="TOPRIM_DnaG/twinkle"/>
</dbReference>
<dbReference type="InterPro" id="IPR050219">
    <property type="entry name" value="DnaG_primase"/>
</dbReference>
<evidence type="ECO:0008006" key="3">
    <source>
        <dbReference type="Google" id="ProtNLM"/>
    </source>
</evidence>
<dbReference type="RefSeq" id="WP_185008638.1">
    <property type="nucleotide sequence ID" value="NZ_BAAAUI010000082.1"/>
</dbReference>
<proteinExistence type="predicted"/>
<dbReference type="GO" id="GO:0008270">
    <property type="term" value="F:zinc ion binding"/>
    <property type="evidence" value="ECO:0007669"/>
    <property type="project" value="InterPro"/>
</dbReference>
<keyword evidence="2" id="KW-1185">Reference proteome</keyword>
<dbReference type="EMBL" id="JACHMH010000001">
    <property type="protein sequence ID" value="MBB4681795.1"/>
    <property type="molecule type" value="Genomic_DNA"/>
</dbReference>
<dbReference type="GO" id="GO:0005737">
    <property type="term" value="C:cytoplasm"/>
    <property type="evidence" value="ECO:0007669"/>
    <property type="project" value="TreeGrafter"/>
</dbReference>
<dbReference type="SUPFAM" id="SSF57783">
    <property type="entry name" value="Zinc beta-ribbon"/>
    <property type="match status" value="1"/>
</dbReference>
<protein>
    <recommendedName>
        <fullName evidence="3">DNA primase</fullName>
    </recommendedName>
</protein>
<evidence type="ECO:0000313" key="1">
    <source>
        <dbReference type="EMBL" id="MBB4681795.1"/>
    </source>
</evidence>
<dbReference type="GO" id="GO:0006269">
    <property type="term" value="P:DNA replication, synthesis of primer"/>
    <property type="evidence" value="ECO:0007669"/>
    <property type="project" value="TreeGrafter"/>
</dbReference>
<dbReference type="PANTHER" id="PTHR30313">
    <property type="entry name" value="DNA PRIMASE"/>
    <property type="match status" value="1"/>
</dbReference>
<dbReference type="CDD" id="cd01029">
    <property type="entry name" value="TOPRIM_primases"/>
    <property type="match status" value="1"/>
</dbReference>
<gene>
    <name evidence="1" type="ORF">HNR67_007913</name>
</gene>
<evidence type="ECO:0000313" key="2">
    <source>
        <dbReference type="Proteomes" id="UP000533598"/>
    </source>
</evidence>
<dbReference type="AlphaFoldDB" id="A0A7W7CIK8"/>
<organism evidence="1 2">
    <name type="scientific">Crossiella cryophila</name>
    <dbReference type="NCBI Taxonomy" id="43355"/>
    <lineage>
        <taxon>Bacteria</taxon>
        <taxon>Bacillati</taxon>
        <taxon>Actinomycetota</taxon>
        <taxon>Actinomycetes</taxon>
        <taxon>Pseudonocardiales</taxon>
        <taxon>Pseudonocardiaceae</taxon>
        <taxon>Crossiella</taxon>
    </lineage>
</organism>
<dbReference type="PANTHER" id="PTHR30313:SF2">
    <property type="entry name" value="DNA PRIMASE"/>
    <property type="match status" value="1"/>
</dbReference>
<comment type="caution">
    <text evidence="1">The sequence shown here is derived from an EMBL/GenBank/DDBJ whole genome shotgun (WGS) entry which is preliminary data.</text>
</comment>
<name>A0A7W7CIK8_9PSEU</name>
<dbReference type="Proteomes" id="UP000533598">
    <property type="component" value="Unassembled WGS sequence"/>
</dbReference>